<proteinExistence type="predicted"/>
<comment type="caution">
    <text evidence="1">The sequence shown here is derived from an EMBL/GenBank/DDBJ whole genome shotgun (WGS) entry which is preliminary data.</text>
</comment>
<dbReference type="Proteomes" id="UP001217089">
    <property type="component" value="Unassembled WGS sequence"/>
</dbReference>
<name>A0ABQ9ET65_TEGGR</name>
<protein>
    <submittedName>
        <fullName evidence="1">Uncharacterized protein</fullName>
    </submittedName>
</protein>
<reference evidence="1 2" key="1">
    <citation type="submission" date="2022-12" db="EMBL/GenBank/DDBJ databases">
        <title>Chromosome-level genome of Tegillarca granosa.</title>
        <authorList>
            <person name="Kim J."/>
        </authorList>
    </citation>
    <scope>NUCLEOTIDE SEQUENCE [LARGE SCALE GENOMIC DNA]</scope>
    <source>
        <strain evidence="1">Teg-2019</strain>
        <tissue evidence="1">Adductor muscle</tissue>
    </source>
</reference>
<keyword evidence="2" id="KW-1185">Reference proteome</keyword>
<sequence>MREKKSPIQYTCSHNKTVITALCIAYKFQFHHIRPKQVITREPDRVLMFYGRNIDLFDKILFEAHTFIAVCLVFVRNKNHMRLPLLTGLGQSKSTDRHIGDERETWESLSVKNITKFVKLEDSCGN</sequence>
<evidence type="ECO:0000313" key="1">
    <source>
        <dbReference type="EMBL" id="KAJ8306585.1"/>
    </source>
</evidence>
<organism evidence="1 2">
    <name type="scientific">Tegillarca granosa</name>
    <name type="common">Malaysian cockle</name>
    <name type="synonym">Anadara granosa</name>
    <dbReference type="NCBI Taxonomy" id="220873"/>
    <lineage>
        <taxon>Eukaryota</taxon>
        <taxon>Metazoa</taxon>
        <taxon>Spiralia</taxon>
        <taxon>Lophotrochozoa</taxon>
        <taxon>Mollusca</taxon>
        <taxon>Bivalvia</taxon>
        <taxon>Autobranchia</taxon>
        <taxon>Pteriomorphia</taxon>
        <taxon>Arcoida</taxon>
        <taxon>Arcoidea</taxon>
        <taxon>Arcidae</taxon>
        <taxon>Tegillarca</taxon>
    </lineage>
</organism>
<accession>A0ABQ9ET65</accession>
<evidence type="ECO:0000313" key="2">
    <source>
        <dbReference type="Proteomes" id="UP001217089"/>
    </source>
</evidence>
<dbReference type="EMBL" id="JARBDR010000813">
    <property type="protein sequence ID" value="KAJ8306585.1"/>
    <property type="molecule type" value="Genomic_DNA"/>
</dbReference>
<gene>
    <name evidence="1" type="ORF">KUTeg_017130</name>
</gene>